<organism evidence="1">
    <name type="scientific">Roseihalotalea indica</name>
    <dbReference type="NCBI Taxonomy" id="2867963"/>
    <lineage>
        <taxon>Bacteria</taxon>
        <taxon>Pseudomonadati</taxon>
        <taxon>Bacteroidota</taxon>
        <taxon>Cytophagia</taxon>
        <taxon>Cytophagales</taxon>
        <taxon>Catalimonadaceae</taxon>
        <taxon>Roseihalotalea</taxon>
    </lineage>
</organism>
<proteinExistence type="predicted"/>
<dbReference type="AlphaFoldDB" id="A0AA49GS75"/>
<evidence type="ECO:0000313" key="1">
    <source>
        <dbReference type="EMBL" id="WKN37396.1"/>
    </source>
</evidence>
<evidence type="ECO:0008006" key="2">
    <source>
        <dbReference type="Google" id="ProtNLM"/>
    </source>
</evidence>
<dbReference type="EMBL" id="CP120682">
    <property type="protein sequence ID" value="WKN37396.1"/>
    <property type="molecule type" value="Genomic_DNA"/>
</dbReference>
<reference evidence="1" key="1">
    <citation type="journal article" date="2023" name="Comput. Struct. Biotechnol. J.">
        <title>Discovery of a novel marine Bacteroidetes with a rich repertoire of carbohydrate-active enzymes.</title>
        <authorList>
            <person name="Chen B."/>
            <person name="Liu G."/>
            <person name="Chen Q."/>
            <person name="Wang H."/>
            <person name="Liu L."/>
            <person name="Tang K."/>
        </authorList>
    </citation>
    <scope>NUCLEOTIDE SEQUENCE</scope>
    <source>
        <strain evidence="1">TK19036</strain>
    </source>
</reference>
<reference evidence="1" key="2">
    <citation type="journal article" date="2024" name="Antonie Van Leeuwenhoek">
        <title>Roseihalotalea indica gen. nov., sp. nov., a halophilic Bacteroidetes from mesopelagic Southwest Indian Ocean with higher carbohydrate metabolic potential.</title>
        <authorList>
            <person name="Chen B."/>
            <person name="Zhang M."/>
            <person name="Lin D."/>
            <person name="Ye J."/>
            <person name="Tang K."/>
        </authorList>
    </citation>
    <scope>NUCLEOTIDE SEQUENCE</scope>
    <source>
        <strain evidence="1">TK19036</strain>
    </source>
</reference>
<name>A0AA49GS75_9BACT</name>
<accession>A0AA49GS75</accession>
<gene>
    <name evidence="1" type="ORF">K4G66_01570</name>
</gene>
<sequence>MRYPYVVCNAKMKLKLSTIFCLGILWSCGPSDVWWYGDIELGDEYYYMVEPAFNAIQTLKTEDDDRFNGYVIKNIEHIGFNEDFILAVNKDSLHLQYWIIDKNRSSDLYKEAKRNQLVHEEVIGPMDSLEFMDFKASQKIELKTKTYYREKLNYE</sequence>
<protein>
    <recommendedName>
        <fullName evidence="2">DUF3997 domain-containing protein</fullName>
    </recommendedName>
</protein>